<dbReference type="FunFam" id="3.40.50.150:FF:000236">
    <property type="entry name" value="S-adenosyl-L-methionine-dependent methyltransferases superfamily protein"/>
    <property type="match status" value="1"/>
</dbReference>
<feature type="region of interest" description="Disordered" evidence="2">
    <location>
        <begin position="43"/>
        <end position="63"/>
    </location>
</feature>
<name>A0A9Q0CGT6_9POAL</name>
<evidence type="ECO:0000313" key="3">
    <source>
        <dbReference type="EMBL" id="KAJ1693558.1"/>
    </source>
</evidence>
<proteinExistence type="predicted"/>
<dbReference type="Proteomes" id="UP001151287">
    <property type="component" value="Unassembled WGS sequence"/>
</dbReference>
<dbReference type="GO" id="GO:0010487">
    <property type="term" value="F:thermospermine synthase activity"/>
    <property type="evidence" value="ECO:0007669"/>
    <property type="project" value="TreeGrafter"/>
</dbReference>
<dbReference type="Gene3D" id="3.40.50.150">
    <property type="entry name" value="Vaccinia Virus protein VP39"/>
    <property type="match status" value="1"/>
</dbReference>
<accession>A0A9Q0CGT6</accession>
<comment type="caution">
    <text evidence="3">The sequence shown here is derived from an EMBL/GenBank/DDBJ whole genome shotgun (WGS) entry which is preliminary data.</text>
</comment>
<evidence type="ECO:0000256" key="1">
    <source>
        <dbReference type="ARBA" id="ARBA00023115"/>
    </source>
</evidence>
<keyword evidence="4" id="KW-1185">Reference proteome</keyword>
<dbReference type="AlphaFoldDB" id="A0A9Q0CGT6"/>
<dbReference type="PANTHER" id="PTHR43317">
    <property type="entry name" value="THERMOSPERMINE SYNTHASE ACAULIS5"/>
    <property type="match status" value="1"/>
</dbReference>
<dbReference type="SUPFAM" id="SSF53335">
    <property type="entry name" value="S-adenosyl-L-methionine-dependent methyltransferases"/>
    <property type="match status" value="1"/>
</dbReference>
<keyword evidence="1" id="KW-0620">Polyamine biosynthesis</keyword>
<dbReference type="GO" id="GO:0006596">
    <property type="term" value="P:polyamine biosynthetic process"/>
    <property type="evidence" value="ECO:0007669"/>
    <property type="project" value="UniProtKB-KW"/>
</dbReference>
<dbReference type="OrthoDB" id="2016285at2759"/>
<dbReference type="InterPro" id="IPR029063">
    <property type="entry name" value="SAM-dependent_MTases_sf"/>
</dbReference>
<gene>
    <name evidence="3" type="ORF">LUZ63_010256</name>
</gene>
<organism evidence="3 4">
    <name type="scientific">Rhynchospora breviuscula</name>
    <dbReference type="NCBI Taxonomy" id="2022672"/>
    <lineage>
        <taxon>Eukaryota</taxon>
        <taxon>Viridiplantae</taxon>
        <taxon>Streptophyta</taxon>
        <taxon>Embryophyta</taxon>
        <taxon>Tracheophyta</taxon>
        <taxon>Spermatophyta</taxon>
        <taxon>Magnoliopsida</taxon>
        <taxon>Liliopsida</taxon>
        <taxon>Poales</taxon>
        <taxon>Cyperaceae</taxon>
        <taxon>Cyperoideae</taxon>
        <taxon>Rhynchosporeae</taxon>
        <taxon>Rhynchospora</taxon>
    </lineage>
</organism>
<evidence type="ECO:0000256" key="2">
    <source>
        <dbReference type="SAM" id="MobiDB-lite"/>
    </source>
</evidence>
<evidence type="ECO:0000313" key="4">
    <source>
        <dbReference type="Proteomes" id="UP001151287"/>
    </source>
</evidence>
<sequence>MRTTTTLHLSHLLPRFYNTNPSRFNAKPHLPDPRARLSPLRLAPARSSPDGQNAASAPVEAETKEEEPFSVIMALGSKYNDGIMVIDSPCSRYLLLDSSRNVHSMIKKDSVWTGSYWDEFASLPAIIPQGPIAMLGLGAGTAAHSILKYYPSFHIIGWELDELLINVARAYFDLSKVEEKNEHGGYLSVCIGDALSPDATVEGGFAGIIVDLFADGKILPQLLEEETWAGLAKKLMPNGRIMVNCSGRDNDQYYREHKIAPPKSKRSWTENSAIKALSRALPGEVCWKLVEEPECENYFALTGPLPDLDAWSMAVPAKLSSKVKLWQQVE</sequence>
<dbReference type="PANTHER" id="PTHR43317:SF1">
    <property type="entry name" value="THERMOSPERMINE SYNTHASE ACAULIS5"/>
    <property type="match status" value="1"/>
</dbReference>
<reference evidence="3" key="1">
    <citation type="journal article" date="2022" name="Cell">
        <title>Repeat-based holocentromeres influence genome architecture and karyotype evolution.</title>
        <authorList>
            <person name="Hofstatter P.G."/>
            <person name="Thangavel G."/>
            <person name="Lux T."/>
            <person name="Neumann P."/>
            <person name="Vondrak T."/>
            <person name="Novak P."/>
            <person name="Zhang M."/>
            <person name="Costa L."/>
            <person name="Castellani M."/>
            <person name="Scott A."/>
            <person name="Toegelov H."/>
            <person name="Fuchs J."/>
            <person name="Mata-Sucre Y."/>
            <person name="Dias Y."/>
            <person name="Vanzela A.L.L."/>
            <person name="Huettel B."/>
            <person name="Almeida C.C.S."/>
            <person name="Simkova H."/>
            <person name="Souza G."/>
            <person name="Pedrosa-Harand A."/>
            <person name="Macas J."/>
            <person name="Mayer K.F.X."/>
            <person name="Houben A."/>
            <person name="Marques A."/>
        </authorList>
    </citation>
    <scope>NUCLEOTIDE SEQUENCE</scope>
    <source>
        <strain evidence="3">RhyBre1mFocal</strain>
    </source>
</reference>
<dbReference type="EMBL" id="JAMQYH010000003">
    <property type="protein sequence ID" value="KAJ1693558.1"/>
    <property type="molecule type" value="Genomic_DNA"/>
</dbReference>
<protein>
    <submittedName>
        <fullName evidence="3">Uncharacterized protein</fullName>
    </submittedName>
</protein>